<dbReference type="GO" id="GO:0004222">
    <property type="term" value="F:metalloendopeptidase activity"/>
    <property type="evidence" value="ECO:0007669"/>
    <property type="project" value="InterPro"/>
</dbReference>
<sequence length="167" mass="18598">MEGKTISICLSEGCIRHAHLIAAKVNESIDPRKDFEAFACSRWAAATEHYSYASAIASTQVGVWFDGFRASMSAGTRKIPAGRTVVNILDLCTAHSTSRGFAEGRRVLENFMTTLKISWPDELFPDVNPLCVLLDMAYNWRLGLRFGAASLQEDSNDNVERRRILLL</sequence>
<gene>
    <name evidence="1" type="ORF">HPB51_014239</name>
</gene>
<dbReference type="InterPro" id="IPR000718">
    <property type="entry name" value="Peptidase_M13"/>
</dbReference>
<evidence type="ECO:0000313" key="2">
    <source>
        <dbReference type="Proteomes" id="UP000821866"/>
    </source>
</evidence>
<evidence type="ECO:0000313" key="1">
    <source>
        <dbReference type="EMBL" id="KAH8009270.1"/>
    </source>
</evidence>
<accession>A0A9J6D501</accession>
<dbReference type="PROSITE" id="PS51885">
    <property type="entry name" value="NEPRILYSIN"/>
    <property type="match status" value="1"/>
</dbReference>
<reference evidence="1" key="2">
    <citation type="submission" date="2021-09" db="EMBL/GenBank/DDBJ databases">
        <authorList>
            <person name="Jia N."/>
            <person name="Wang J."/>
            <person name="Shi W."/>
            <person name="Du L."/>
            <person name="Sun Y."/>
            <person name="Zhan W."/>
            <person name="Jiang J."/>
            <person name="Wang Q."/>
            <person name="Zhang B."/>
            <person name="Ji P."/>
            <person name="Sakyi L.B."/>
            <person name="Cui X."/>
            <person name="Yuan T."/>
            <person name="Jiang B."/>
            <person name="Yang W."/>
            <person name="Lam T.T.-Y."/>
            <person name="Chang Q."/>
            <person name="Ding S."/>
            <person name="Wang X."/>
            <person name="Zhu J."/>
            <person name="Ruan X."/>
            <person name="Zhao L."/>
            <person name="Wei J."/>
            <person name="Que T."/>
            <person name="Du C."/>
            <person name="Cheng J."/>
            <person name="Dai P."/>
            <person name="Han X."/>
            <person name="Huang E."/>
            <person name="Gao Y."/>
            <person name="Liu J."/>
            <person name="Shao H."/>
            <person name="Ye R."/>
            <person name="Li L."/>
            <person name="Wei W."/>
            <person name="Wang X."/>
            <person name="Wang C."/>
            <person name="Huo Q."/>
            <person name="Li W."/>
            <person name="Guo W."/>
            <person name="Chen H."/>
            <person name="Chen S."/>
            <person name="Zhou L."/>
            <person name="Zhou L."/>
            <person name="Ni X."/>
            <person name="Tian J."/>
            <person name="Zhou Y."/>
            <person name="Sheng Y."/>
            <person name="Liu T."/>
            <person name="Pan Y."/>
            <person name="Xia L."/>
            <person name="Li J."/>
            <person name="Zhao F."/>
            <person name="Cao W."/>
        </authorList>
    </citation>
    <scope>NUCLEOTIDE SEQUENCE</scope>
    <source>
        <strain evidence="1">Rmic-2018</strain>
        <tissue evidence="1">Larvae</tissue>
    </source>
</reference>
<organism evidence="1 2">
    <name type="scientific">Rhipicephalus microplus</name>
    <name type="common">Cattle tick</name>
    <name type="synonym">Boophilus microplus</name>
    <dbReference type="NCBI Taxonomy" id="6941"/>
    <lineage>
        <taxon>Eukaryota</taxon>
        <taxon>Metazoa</taxon>
        <taxon>Ecdysozoa</taxon>
        <taxon>Arthropoda</taxon>
        <taxon>Chelicerata</taxon>
        <taxon>Arachnida</taxon>
        <taxon>Acari</taxon>
        <taxon>Parasitiformes</taxon>
        <taxon>Ixodida</taxon>
        <taxon>Ixodoidea</taxon>
        <taxon>Ixodidae</taxon>
        <taxon>Rhipicephalinae</taxon>
        <taxon>Rhipicephalus</taxon>
        <taxon>Boophilus</taxon>
    </lineage>
</organism>
<comment type="caution">
    <text evidence="1">The sequence shown here is derived from an EMBL/GenBank/DDBJ whole genome shotgun (WGS) entry which is preliminary data.</text>
</comment>
<dbReference type="SUPFAM" id="SSF55486">
    <property type="entry name" value="Metalloproteases ('zincins'), catalytic domain"/>
    <property type="match status" value="1"/>
</dbReference>
<dbReference type="Proteomes" id="UP000821866">
    <property type="component" value="Chromosome 9"/>
</dbReference>
<protein>
    <submittedName>
        <fullName evidence="1">Uncharacterized protein</fullName>
    </submittedName>
</protein>
<name>A0A9J6D501_RHIMP</name>
<keyword evidence="2" id="KW-1185">Reference proteome</keyword>
<dbReference type="EMBL" id="JABSTU010000011">
    <property type="protein sequence ID" value="KAH8009270.1"/>
    <property type="molecule type" value="Genomic_DNA"/>
</dbReference>
<dbReference type="GO" id="GO:0006508">
    <property type="term" value="P:proteolysis"/>
    <property type="evidence" value="ECO:0007669"/>
    <property type="project" value="InterPro"/>
</dbReference>
<dbReference type="AlphaFoldDB" id="A0A9J6D501"/>
<reference evidence="1" key="1">
    <citation type="journal article" date="2020" name="Cell">
        <title>Large-Scale Comparative Analyses of Tick Genomes Elucidate Their Genetic Diversity and Vector Capacities.</title>
        <authorList>
            <consortium name="Tick Genome and Microbiome Consortium (TIGMIC)"/>
            <person name="Jia N."/>
            <person name="Wang J."/>
            <person name="Shi W."/>
            <person name="Du L."/>
            <person name="Sun Y."/>
            <person name="Zhan W."/>
            <person name="Jiang J.F."/>
            <person name="Wang Q."/>
            <person name="Zhang B."/>
            <person name="Ji P."/>
            <person name="Bell-Sakyi L."/>
            <person name="Cui X.M."/>
            <person name="Yuan T.T."/>
            <person name="Jiang B.G."/>
            <person name="Yang W.F."/>
            <person name="Lam T.T."/>
            <person name="Chang Q.C."/>
            <person name="Ding S.J."/>
            <person name="Wang X.J."/>
            <person name="Zhu J.G."/>
            <person name="Ruan X.D."/>
            <person name="Zhao L."/>
            <person name="Wei J.T."/>
            <person name="Ye R.Z."/>
            <person name="Que T.C."/>
            <person name="Du C.H."/>
            <person name="Zhou Y.H."/>
            <person name="Cheng J.X."/>
            <person name="Dai P.F."/>
            <person name="Guo W.B."/>
            <person name="Han X.H."/>
            <person name="Huang E.J."/>
            <person name="Li L.F."/>
            <person name="Wei W."/>
            <person name="Gao Y.C."/>
            <person name="Liu J.Z."/>
            <person name="Shao H.Z."/>
            <person name="Wang X."/>
            <person name="Wang C.C."/>
            <person name="Yang T.C."/>
            <person name="Huo Q.B."/>
            <person name="Li W."/>
            <person name="Chen H.Y."/>
            <person name="Chen S.E."/>
            <person name="Zhou L.G."/>
            <person name="Ni X.B."/>
            <person name="Tian J.H."/>
            <person name="Sheng Y."/>
            <person name="Liu T."/>
            <person name="Pan Y.S."/>
            <person name="Xia L.Y."/>
            <person name="Li J."/>
            <person name="Zhao F."/>
            <person name="Cao W.C."/>
        </authorList>
    </citation>
    <scope>NUCLEOTIDE SEQUENCE</scope>
    <source>
        <strain evidence="1">Rmic-2018</strain>
    </source>
</reference>
<dbReference type="Gene3D" id="3.40.390.10">
    <property type="entry name" value="Collagenase (Catalytic Domain)"/>
    <property type="match status" value="1"/>
</dbReference>
<dbReference type="InterPro" id="IPR024079">
    <property type="entry name" value="MetalloPept_cat_dom_sf"/>
</dbReference>
<proteinExistence type="predicted"/>